<proteinExistence type="predicted"/>
<evidence type="ECO:0000256" key="1">
    <source>
        <dbReference type="SAM" id="MobiDB-lite"/>
    </source>
</evidence>
<evidence type="ECO:0000313" key="3">
    <source>
        <dbReference type="Proteomes" id="UP001153050"/>
    </source>
</evidence>
<evidence type="ECO:0000313" key="2">
    <source>
        <dbReference type="EMBL" id="CAH2408667.1"/>
    </source>
</evidence>
<sequence length="87" mass="9729">MIIELQSLDKIRFGKSGLAKFHRFVPLVAPHTKPRQAFWQVRAWVEIEPEPIPIDTSHSGKATSTTSAGCRSPSCISTRARRMSAPR</sequence>
<dbReference type="Proteomes" id="UP001153050">
    <property type="component" value="Unassembled WGS sequence"/>
</dbReference>
<protein>
    <submittedName>
        <fullName evidence="2">Uncharacterized protein</fullName>
    </submittedName>
</protein>
<feature type="region of interest" description="Disordered" evidence="1">
    <location>
        <begin position="52"/>
        <end position="87"/>
    </location>
</feature>
<organism evidence="2 3">
    <name type="scientific">Mesorhizobium escarrei</name>
    <dbReference type="NCBI Taxonomy" id="666018"/>
    <lineage>
        <taxon>Bacteria</taxon>
        <taxon>Pseudomonadati</taxon>
        <taxon>Pseudomonadota</taxon>
        <taxon>Alphaproteobacteria</taxon>
        <taxon>Hyphomicrobiales</taxon>
        <taxon>Phyllobacteriaceae</taxon>
        <taxon>Mesorhizobium</taxon>
    </lineage>
</organism>
<dbReference type="EMBL" id="CAKXZT010000168">
    <property type="protein sequence ID" value="CAH2408667.1"/>
    <property type="molecule type" value="Genomic_DNA"/>
</dbReference>
<name>A0ABM9EH13_9HYPH</name>
<accession>A0ABM9EH13</accession>
<gene>
    <name evidence="2" type="ORF">MES5069_70285</name>
</gene>
<reference evidence="2 3" key="1">
    <citation type="submission" date="2022-03" db="EMBL/GenBank/DDBJ databases">
        <authorList>
            <person name="Brunel B."/>
        </authorList>
    </citation>
    <scope>NUCLEOTIDE SEQUENCE [LARGE SCALE GENOMIC DNA]</scope>
    <source>
        <strain evidence="2">STM5069sample</strain>
    </source>
</reference>
<comment type="caution">
    <text evidence="2">The sequence shown here is derived from an EMBL/GenBank/DDBJ whole genome shotgun (WGS) entry which is preliminary data.</text>
</comment>
<feature type="compositionally biased region" description="Polar residues" evidence="1">
    <location>
        <begin position="56"/>
        <end position="77"/>
    </location>
</feature>
<keyword evidence="3" id="KW-1185">Reference proteome</keyword>